<dbReference type="GO" id="GO:0031507">
    <property type="term" value="P:heterochromatin formation"/>
    <property type="evidence" value="ECO:0007669"/>
    <property type="project" value="InterPro"/>
</dbReference>
<dbReference type="KEGG" id="qsa:O6P43_028392"/>
<dbReference type="PANTHER" id="PTHR35116:SF2">
    <property type="entry name" value="ATP-DEPENDENT HELICASE FAMILY PROTEIN-RELATED"/>
    <property type="match status" value="1"/>
</dbReference>
<dbReference type="PANTHER" id="PTHR35116">
    <property type="entry name" value="HELICASE PROTEIN MOM1"/>
    <property type="match status" value="1"/>
</dbReference>
<reference evidence="2" key="1">
    <citation type="journal article" date="2023" name="Science">
        <title>Elucidation of the pathway for biosynthesis of saponin adjuvants from the soapbark tree.</title>
        <authorList>
            <person name="Reed J."/>
            <person name="Orme A."/>
            <person name="El-Demerdash A."/>
            <person name="Owen C."/>
            <person name="Martin L.B.B."/>
            <person name="Misra R.C."/>
            <person name="Kikuchi S."/>
            <person name="Rejzek M."/>
            <person name="Martin A.C."/>
            <person name="Harkess A."/>
            <person name="Leebens-Mack J."/>
            <person name="Louveau T."/>
            <person name="Stephenson M.J."/>
            <person name="Osbourn A."/>
        </authorList>
    </citation>
    <scope>NUCLEOTIDE SEQUENCE</scope>
    <source>
        <strain evidence="2">S10</strain>
    </source>
</reference>
<organism evidence="2 3">
    <name type="scientific">Quillaja saponaria</name>
    <name type="common">Soap bark tree</name>
    <dbReference type="NCBI Taxonomy" id="32244"/>
    <lineage>
        <taxon>Eukaryota</taxon>
        <taxon>Viridiplantae</taxon>
        <taxon>Streptophyta</taxon>
        <taxon>Embryophyta</taxon>
        <taxon>Tracheophyta</taxon>
        <taxon>Spermatophyta</taxon>
        <taxon>Magnoliopsida</taxon>
        <taxon>eudicotyledons</taxon>
        <taxon>Gunneridae</taxon>
        <taxon>Pentapetalae</taxon>
        <taxon>rosids</taxon>
        <taxon>fabids</taxon>
        <taxon>Fabales</taxon>
        <taxon>Quillajaceae</taxon>
        <taxon>Quillaja</taxon>
    </lineage>
</organism>
<feature type="region of interest" description="Disordered" evidence="1">
    <location>
        <begin position="813"/>
        <end position="832"/>
    </location>
</feature>
<keyword evidence="2" id="KW-0547">Nucleotide-binding</keyword>
<dbReference type="InterPro" id="IPR039322">
    <property type="entry name" value="MOM1"/>
</dbReference>
<feature type="region of interest" description="Disordered" evidence="1">
    <location>
        <begin position="321"/>
        <end position="340"/>
    </location>
</feature>
<feature type="compositionally biased region" description="Polar residues" evidence="1">
    <location>
        <begin position="187"/>
        <end position="200"/>
    </location>
</feature>
<accession>A0AAD7KZ69</accession>
<evidence type="ECO:0000256" key="1">
    <source>
        <dbReference type="SAM" id="MobiDB-lite"/>
    </source>
</evidence>
<dbReference type="AlphaFoldDB" id="A0AAD7KZ69"/>
<dbReference type="Gene3D" id="6.10.250.1310">
    <property type="match status" value="1"/>
</dbReference>
<evidence type="ECO:0000313" key="3">
    <source>
        <dbReference type="Proteomes" id="UP001163823"/>
    </source>
</evidence>
<comment type="caution">
    <text evidence="2">The sequence shown here is derived from an EMBL/GenBank/DDBJ whole genome shotgun (WGS) entry which is preliminary data.</text>
</comment>
<evidence type="ECO:0000313" key="2">
    <source>
        <dbReference type="EMBL" id="KAJ7947836.1"/>
    </source>
</evidence>
<keyword evidence="2" id="KW-0347">Helicase</keyword>
<dbReference type="Proteomes" id="UP001163823">
    <property type="component" value="Chromosome 12"/>
</dbReference>
<feature type="region of interest" description="Disordered" evidence="1">
    <location>
        <begin position="162"/>
        <end position="209"/>
    </location>
</feature>
<dbReference type="EMBL" id="JARAOO010000012">
    <property type="protein sequence ID" value="KAJ7947836.1"/>
    <property type="molecule type" value="Genomic_DNA"/>
</dbReference>
<feature type="region of interest" description="Disordered" evidence="1">
    <location>
        <begin position="1"/>
        <end position="73"/>
    </location>
</feature>
<protein>
    <submittedName>
        <fullName evidence="2">Helicase protein MOM1-like isoform X1</fullName>
    </submittedName>
</protein>
<feature type="compositionally biased region" description="Polar residues" evidence="1">
    <location>
        <begin position="321"/>
        <end position="335"/>
    </location>
</feature>
<name>A0AAD7KZ69_QUISA</name>
<proteinExistence type="predicted"/>
<keyword evidence="2" id="KW-0378">Hydrolase</keyword>
<feature type="compositionally biased region" description="Basic residues" evidence="1">
    <location>
        <begin position="19"/>
        <end position="28"/>
    </location>
</feature>
<keyword evidence="2" id="KW-0067">ATP-binding</keyword>
<sequence>MENDTHSSGKNKDDENKNLKRSNTKRKEKLYSGIAMAGATGLRRSARIQKQTPSHAIERKSETVDKQTTPCPLRRSLRLNHASLNSLGSMEIDKRSGSSGMKQKKAKNEKTVKQLTVEAKEVIEEKMVNIADHDEECNRMDKFPPHDDIISRGKVEGLDEFSKRNQEEDRDLVAASPSVSKSVKESLQNNGLVKSLNPGQKDSLAEEANESEDTVLVEVSIRGNCLFLPSDNCTAKERADTSVSNSVKEPSKNDVGMKLSPENGKNSFVEEENESEGGDCMEIVGNFSLAQSKNNNSAEEMSGCPERAQMGRCLEDTLQRNSTSNGHLVSDSVNSEWGKELTPSKKKRNIMDVNSDATAMVSNDITCQIDNFAETCGTLLKRRRYVLSSIAVNFVCCPVAAMLSDRSSHEAHVMVPIEKTQLLPSKEFIPSSQGSSNFSHEAQVMLPIEKTQLLPSKEFIPSSQGPSNFPHEAQVMVPIEKTQLLPSKEFIPSSQGPSNFPHEAQVMVPIEKTQLLPSKEFIPSSQGPSNFPHEAQVMVPIEKTQLLPSKEFIPSSQGPSNFPHEAQVMLPIEKTQLLPSKESIPSSQGPSNFPSGLGIERHPSIAYNISNHIVRTPVQTIEVSNQSVAQQVSNSGHYPLTNTLQILPWHHDDPFQMELEKICKETGEIINSHENMKLRLKSECEKEIEKAVTQIRRQYDNKIQEIEIELLHKKSYLDKNHNTVLRNKLLADTFRYKCLDPNVSDTLRMQQDSSFVQRLFLLSRQQNIQRKPVAGQSSSMSPSANLHSISVAVAGQSSSGPLAANLHSTSITASLQTTPPPVQAAHRGCTFH</sequence>
<feature type="compositionally biased region" description="Basic and acidic residues" evidence="1">
    <location>
        <begin position="56"/>
        <end position="65"/>
    </location>
</feature>
<keyword evidence="3" id="KW-1185">Reference proteome</keyword>
<gene>
    <name evidence="2" type="ORF">O6P43_028392</name>
</gene>
<dbReference type="GO" id="GO:0004386">
    <property type="term" value="F:helicase activity"/>
    <property type="evidence" value="ECO:0007669"/>
    <property type="project" value="UniProtKB-KW"/>
</dbReference>
<feature type="compositionally biased region" description="Basic and acidic residues" evidence="1">
    <location>
        <begin position="1"/>
        <end position="18"/>
    </location>
</feature>
<feature type="region of interest" description="Disordered" evidence="1">
    <location>
        <begin position="86"/>
        <end position="111"/>
    </location>
</feature>
<feature type="region of interest" description="Disordered" evidence="1">
    <location>
        <begin position="239"/>
        <end position="276"/>
    </location>
</feature>